<dbReference type="PANTHER" id="PTHR31669:SF307">
    <property type="entry name" value="PROTEIN FAR1-RELATED SEQUENCE"/>
    <property type="match status" value="1"/>
</dbReference>
<dbReference type="PROSITE" id="PS50966">
    <property type="entry name" value="ZF_SWIM"/>
    <property type="match status" value="1"/>
</dbReference>
<reference evidence="9" key="1">
    <citation type="journal article" date="2014" name="Science">
        <title>Ancient hybridizations among the ancestral genomes of bread wheat.</title>
        <authorList>
            <consortium name="International Wheat Genome Sequencing Consortium,"/>
            <person name="Marcussen T."/>
            <person name="Sandve S.R."/>
            <person name="Heier L."/>
            <person name="Spannagl M."/>
            <person name="Pfeifer M."/>
            <person name="Jakobsen K.S."/>
            <person name="Wulff B.B."/>
            <person name="Steuernagel B."/>
            <person name="Mayer K.F."/>
            <person name="Olsen O.A."/>
        </authorList>
    </citation>
    <scope>NUCLEOTIDE SEQUENCE [LARGE SCALE GENOMIC DNA]</scope>
    <source>
        <strain evidence="9">cv. AL8/78</strain>
    </source>
</reference>
<dbReference type="GO" id="GO:0006355">
    <property type="term" value="P:regulation of DNA-templated transcription"/>
    <property type="evidence" value="ECO:0007669"/>
    <property type="project" value="UniProtKB-UniRule"/>
</dbReference>
<dbReference type="SMART" id="SM00575">
    <property type="entry name" value="ZnF_PMZ"/>
    <property type="match status" value="1"/>
</dbReference>
<protein>
    <recommendedName>
        <fullName evidence="6">Protein FAR1-RELATED SEQUENCE</fullName>
    </recommendedName>
</protein>
<sequence length="344" mass="40026">MMGDQARSMEIAIKSELPGTVHRWCKWHVLKKAKENLGALYTSKSEFRAEFHKVVNHMVSAEEFETAWGILVEKYNLKSHNYMTNLYEIRHKWAKPYFKGVFCAKMISTQRSESANNMLKMYMPPASPMHVFMRQYMRLQFDRESDESYQEKRTRISGAVTRTNIAIERHASKIYTRKMFEQFGENLFEGGGGGGGEGAYQIEEVEKKKKYIARHNDAEKRERWSKVAYEVTISDDVDWFDCECGQFAHTGMLCCHALKVMDYIGVQEIPKRHILKRWTKDARDILPQHIAHFQKDQAVNQSFTCRSSTLYLHAMELVRIGGCIRACTWEDEGLDTRGNSSSRN</sequence>
<evidence type="ECO:0000256" key="3">
    <source>
        <dbReference type="ARBA" id="ARBA00022771"/>
    </source>
</evidence>
<dbReference type="EnsemblPlants" id="AET6Gv20159300.5">
    <property type="protein sequence ID" value="AET6Gv20159300.5"/>
    <property type="gene ID" value="AET6Gv20159300"/>
</dbReference>
<evidence type="ECO:0000313" key="8">
    <source>
        <dbReference type="EnsemblPlants" id="AET6Gv20159300.5"/>
    </source>
</evidence>
<evidence type="ECO:0000256" key="6">
    <source>
        <dbReference type="RuleBase" id="RU367018"/>
    </source>
</evidence>
<comment type="subcellular location">
    <subcellularLocation>
        <location evidence="6">Nucleus</location>
    </subcellularLocation>
</comment>
<dbReference type="GO" id="GO:0005634">
    <property type="term" value="C:nucleus"/>
    <property type="evidence" value="ECO:0007669"/>
    <property type="project" value="UniProtKB-SubCell"/>
</dbReference>
<comment type="function">
    <text evidence="6">Putative transcription activator involved in regulating light control of development.</text>
</comment>
<evidence type="ECO:0000256" key="5">
    <source>
        <dbReference type="PROSITE-ProRule" id="PRU00325"/>
    </source>
</evidence>
<organism evidence="8 9">
    <name type="scientific">Aegilops tauschii subsp. strangulata</name>
    <name type="common">Goatgrass</name>
    <dbReference type="NCBI Taxonomy" id="200361"/>
    <lineage>
        <taxon>Eukaryota</taxon>
        <taxon>Viridiplantae</taxon>
        <taxon>Streptophyta</taxon>
        <taxon>Embryophyta</taxon>
        <taxon>Tracheophyta</taxon>
        <taxon>Spermatophyta</taxon>
        <taxon>Magnoliopsida</taxon>
        <taxon>Liliopsida</taxon>
        <taxon>Poales</taxon>
        <taxon>Poaceae</taxon>
        <taxon>BOP clade</taxon>
        <taxon>Pooideae</taxon>
        <taxon>Triticodae</taxon>
        <taxon>Triticeae</taxon>
        <taxon>Triticinae</taxon>
        <taxon>Aegilops</taxon>
    </lineage>
</organism>
<accession>A0A453MZE1</accession>
<dbReference type="InterPro" id="IPR031052">
    <property type="entry name" value="FHY3/FAR1"/>
</dbReference>
<dbReference type="GO" id="GO:0008270">
    <property type="term" value="F:zinc ion binding"/>
    <property type="evidence" value="ECO:0007669"/>
    <property type="project" value="UniProtKB-UniRule"/>
</dbReference>
<dbReference type="Gramene" id="AET6Gv20159300.5">
    <property type="protein sequence ID" value="AET6Gv20159300.5"/>
    <property type="gene ID" value="AET6Gv20159300"/>
</dbReference>
<reference evidence="8" key="4">
    <citation type="submission" date="2019-03" db="UniProtKB">
        <authorList>
            <consortium name="EnsemblPlants"/>
        </authorList>
    </citation>
    <scope>IDENTIFICATION</scope>
</reference>
<proteinExistence type="inferred from homology"/>
<evidence type="ECO:0000259" key="7">
    <source>
        <dbReference type="PROSITE" id="PS50966"/>
    </source>
</evidence>
<reference evidence="8" key="5">
    <citation type="journal article" date="2021" name="G3 (Bethesda)">
        <title>Aegilops tauschii genome assembly Aet v5.0 features greater sequence contiguity and improved annotation.</title>
        <authorList>
            <person name="Wang L."/>
            <person name="Zhu T."/>
            <person name="Rodriguez J.C."/>
            <person name="Deal K.R."/>
            <person name="Dubcovsky J."/>
            <person name="McGuire P.E."/>
            <person name="Lux T."/>
            <person name="Spannagl M."/>
            <person name="Mayer K.F.X."/>
            <person name="Baldrich P."/>
            <person name="Meyers B.C."/>
            <person name="Huo N."/>
            <person name="Gu Y.Q."/>
            <person name="Zhou H."/>
            <person name="Devos K.M."/>
            <person name="Bennetzen J.L."/>
            <person name="Unver T."/>
            <person name="Budak H."/>
            <person name="Gulick P.J."/>
            <person name="Galiba G."/>
            <person name="Kalapos B."/>
            <person name="Nelson D.R."/>
            <person name="Li P."/>
            <person name="You F.M."/>
            <person name="Luo M.C."/>
            <person name="Dvorak J."/>
        </authorList>
    </citation>
    <scope>NUCLEOTIDE SEQUENCE [LARGE SCALE GENOMIC DNA]</scope>
    <source>
        <strain evidence="8">cv. AL8/78</strain>
    </source>
</reference>
<evidence type="ECO:0000313" key="9">
    <source>
        <dbReference type="Proteomes" id="UP000015105"/>
    </source>
</evidence>
<dbReference type="InterPro" id="IPR007527">
    <property type="entry name" value="Znf_SWIM"/>
</dbReference>
<keyword evidence="4 6" id="KW-0862">Zinc</keyword>
<dbReference type="PANTHER" id="PTHR31669">
    <property type="entry name" value="PROTEIN FAR1-RELATED SEQUENCE 10-RELATED"/>
    <property type="match status" value="1"/>
</dbReference>
<dbReference type="AlphaFoldDB" id="A0A453MZE1"/>
<dbReference type="Proteomes" id="UP000015105">
    <property type="component" value="Chromosome 6D"/>
</dbReference>
<keyword evidence="2 6" id="KW-0479">Metal-binding</keyword>
<dbReference type="InterPro" id="IPR006564">
    <property type="entry name" value="Znf_PMZ"/>
</dbReference>
<keyword evidence="3 5" id="KW-0863">Zinc-finger</keyword>
<keyword evidence="9" id="KW-1185">Reference proteome</keyword>
<comment type="similarity">
    <text evidence="1 6">Belongs to the FHY3/FAR1 family.</text>
</comment>
<evidence type="ECO:0000256" key="4">
    <source>
        <dbReference type="ARBA" id="ARBA00022833"/>
    </source>
</evidence>
<keyword evidence="6" id="KW-0539">Nucleus</keyword>
<reference evidence="8" key="3">
    <citation type="journal article" date="2017" name="Nature">
        <title>Genome sequence of the progenitor of the wheat D genome Aegilops tauschii.</title>
        <authorList>
            <person name="Luo M.C."/>
            <person name="Gu Y.Q."/>
            <person name="Puiu D."/>
            <person name="Wang H."/>
            <person name="Twardziok S.O."/>
            <person name="Deal K.R."/>
            <person name="Huo N."/>
            <person name="Zhu T."/>
            <person name="Wang L."/>
            <person name="Wang Y."/>
            <person name="McGuire P.E."/>
            <person name="Liu S."/>
            <person name="Long H."/>
            <person name="Ramasamy R.K."/>
            <person name="Rodriguez J.C."/>
            <person name="Van S.L."/>
            <person name="Yuan L."/>
            <person name="Wang Z."/>
            <person name="Xia Z."/>
            <person name="Xiao L."/>
            <person name="Anderson O.D."/>
            <person name="Ouyang S."/>
            <person name="Liang Y."/>
            <person name="Zimin A.V."/>
            <person name="Pertea G."/>
            <person name="Qi P."/>
            <person name="Bennetzen J.L."/>
            <person name="Dai X."/>
            <person name="Dawson M.W."/>
            <person name="Muller H.G."/>
            <person name="Kugler K."/>
            <person name="Rivarola-Duarte L."/>
            <person name="Spannagl M."/>
            <person name="Mayer K.F.X."/>
            <person name="Lu F.H."/>
            <person name="Bevan M.W."/>
            <person name="Leroy P."/>
            <person name="Li P."/>
            <person name="You F.M."/>
            <person name="Sun Q."/>
            <person name="Liu Z."/>
            <person name="Lyons E."/>
            <person name="Wicker T."/>
            <person name="Salzberg S.L."/>
            <person name="Devos K.M."/>
            <person name="Dvorak J."/>
        </authorList>
    </citation>
    <scope>NUCLEOTIDE SEQUENCE [LARGE SCALE GENOMIC DNA]</scope>
    <source>
        <strain evidence="8">cv. AL8/78</strain>
    </source>
</reference>
<name>A0A453MZE1_AEGTS</name>
<evidence type="ECO:0000256" key="1">
    <source>
        <dbReference type="ARBA" id="ARBA00005889"/>
    </source>
</evidence>
<feature type="domain" description="SWIM-type" evidence="7">
    <location>
        <begin position="229"/>
        <end position="265"/>
    </location>
</feature>
<evidence type="ECO:0000256" key="2">
    <source>
        <dbReference type="ARBA" id="ARBA00022723"/>
    </source>
</evidence>
<reference evidence="9" key="2">
    <citation type="journal article" date="2017" name="Nat. Plants">
        <title>The Aegilops tauschii genome reveals multiple impacts of transposons.</title>
        <authorList>
            <person name="Zhao G."/>
            <person name="Zou C."/>
            <person name="Li K."/>
            <person name="Wang K."/>
            <person name="Li T."/>
            <person name="Gao L."/>
            <person name="Zhang X."/>
            <person name="Wang H."/>
            <person name="Yang Z."/>
            <person name="Liu X."/>
            <person name="Jiang W."/>
            <person name="Mao L."/>
            <person name="Kong X."/>
            <person name="Jiao Y."/>
            <person name="Jia J."/>
        </authorList>
    </citation>
    <scope>NUCLEOTIDE SEQUENCE [LARGE SCALE GENOMIC DNA]</scope>
    <source>
        <strain evidence="9">cv. AL8/78</strain>
    </source>
</reference>